<dbReference type="EMBL" id="DUZY01000003">
    <property type="protein sequence ID" value="DAD31198.1"/>
    <property type="molecule type" value="Genomic_DNA"/>
</dbReference>
<keyword evidence="3" id="KW-1185">Reference proteome</keyword>
<reference evidence="2 3" key="1">
    <citation type="journal article" date="2020" name="Mol. Biol. Evol.">
        <title>Distinct Expression and Methylation Patterns for Genes with Different Fates following a Single Whole-Genome Duplication in Flowering Plants.</title>
        <authorList>
            <person name="Shi T."/>
            <person name="Rahmani R.S."/>
            <person name="Gugger P.F."/>
            <person name="Wang M."/>
            <person name="Li H."/>
            <person name="Zhang Y."/>
            <person name="Li Z."/>
            <person name="Wang Q."/>
            <person name="Van de Peer Y."/>
            <person name="Marchal K."/>
            <person name="Chen J."/>
        </authorList>
    </citation>
    <scope>NUCLEOTIDE SEQUENCE [LARGE SCALE GENOMIC DNA]</scope>
    <source>
        <tissue evidence="2">Leaf</tissue>
    </source>
</reference>
<dbReference type="GO" id="GO:0003723">
    <property type="term" value="F:RNA binding"/>
    <property type="evidence" value="ECO:0007669"/>
    <property type="project" value="InterPro"/>
</dbReference>
<comment type="caution">
    <text evidence="2">The sequence shown here is derived from an EMBL/GenBank/DDBJ whole genome shotgun (WGS) entry which is preliminary data.</text>
</comment>
<protein>
    <recommendedName>
        <fullName evidence="1">RRM domain-containing protein</fullName>
    </recommendedName>
</protein>
<evidence type="ECO:0000259" key="1">
    <source>
        <dbReference type="Pfam" id="PF00076"/>
    </source>
</evidence>
<sequence length="40" mass="4502">MDPSGYTVEVTSLSPNATEKDVYDFFAFSGTVEHVEIVRY</sequence>
<evidence type="ECO:0000313" key="3">
    <source>
        <dbReference type="Proteomes" id="UP000607653"/>
    </source>
</evidence>
<gene>
    <name evidence="2" type="ORF">HUJ06_010049</name>
</gene>
<feature type="domain" description="RRM" evidence="1">
    <location>
        <begin position="10"/>
        <end position="39"/>
    </location>
</feature>
<evidence type="ECO:0000313" key="2">
    <source>
        <dbReference type="EMBL" id="DAD31198.1"/>
    </source>
</evidence>
<dbReference type="SUPFAM" id="SSF54928">
    <property type="entry name" value="RNA-binding domain, RBD"/>
    <property type="match status" value="1"/>
</dbReference>
<dbReference type="Proteomes" id="UP000607653">
    <property type="component" value="Unassembled WGS sequence"/>
</dbReference>
<accession>A0A822YPK7</accession>
<organism evidence="2 3">
    <name type="scientific">Nelumbo nucifera</name>
    <name type="common">Sacred lotus</name>
    <dbReference type="NCBI Taxonomy" id="4432"/>
    <lineage>
        <taxon>Eukaryota</taxon>
        <taxon>Viridiplantae</taxon>
        <taxon>Streptophyta</taxon>
        <taxon>Embryophyta</taxon>
        <taxon>Tracheophyta</taxon>
        <taxon>Spermatophyta</taxon>
        <taxon>Magnoliopsida</taxon>
        <taxon>Proteales</taxon>
        <taxon>Nelumbonaceae</taxon>
        <taxon>Nelumbo</taxon>
    </lineage>
</organism>
<name>A0A822YPK7_NELNU</name>
<dbReference type="Pfam" id="PF00076">
    <property type="entry name" value="RRM_1"/>
    <property type="match status" value="1"/>
</dbReference>
<dbReference type="AlphaFoldDB" id="A0A822YPK7"/>
<proteinExistence type="predicted"/>
<dbReference type="InterPro" id="IPR000504">
    <property type="entry name" value="RRM_dom"/>
</dbReference>
<dbReference type="InterPro" id="IPR035979">
    <property type="entry name" value="RBD_domain_sf"/>
</dbReference>